<evidence type="ECO:0000313" key="5">
    <source>
        <dbReference type="Proteomes" id="UP000515728"/>
    </source>
</evidence>
<dbReference type="InterPro" id="IPR057326">
    <property type="entry name" value="KR_dom"/>
</dbReference>
<dbReference type="PRINTS" id="PR00080">
    <property type="entry name" value="SDRFAMILY"/>
</dbReference>
<dbReference type="InterPro" id="IPR020904">
    <property type="entry name" value="Sc_DH/Rdtase_CS"/>
</dbReference>
<dbReference type="AlphaFoldDB" id="A0A7G7MCG5"/>
<dbReference type="RefSeq" id="WP_185717238.1">
    <property type="nucleotide sequence ID" value="NZ_BAAAWI010000001.1"/>
</dbReference>
<evidence type="ECO:0000256" key="1">
    <source>
        <dbReference type="ARBA" id="ARBA00006484"/>
    </source>
</evidence>
<dbReference type="PANTHER" id="PTHR43669">
    <property type="entry name" value="5-KETO-D-GLUCONATE 5-REDUCTASE"/>
    <property type="match status" value="1"/>
</dbReference>
<dbReference type="EMBL" id="CP060131">
    <property type="protein sequence ID" value="QNG50476.1"/>
    <property type="molecule type" value="Genomic_DNA"/>
</dbReference>
<dbReference type="PROSITE" id="PS00061">
    <property type="entry name" value="ADH_SHORT"/>
    <property type="match status" value="1"/>
</dbReference>
<dbReference type="Pfam" id="PF13561">
    <property type="entry name" value="adh_short_C2"/>
    <property type="match status" value="1"/>
</dbReference>
<dbReference type="InterPro" id="IPR002347">
    <property type="entry name" value="SDR_fam"/>
</dbReference>
<proteinExistence type="inferred from homology"/>
<dbReference type="CDD" id="cd05233">
    <property type="entry name" value="SDR_c"/>
    <property type="match status" value="1"/>
</dbReference>
<evidence type="ECO:0000256" key="2">
    <source>
        <dbReference type="ARBA" id="ARBA00023002"/>
    </source>
</evidence>
<dbReference type="PANTHER" id="PTHR43669:SF3">
    <property type="entry name" value="ALCOHOL DEHYDROGENASE, PUTATIVE (AFU_ORTHOLOGUE AFUA_3G03445)-RELATED"/>
    <property type="match status" value="1"/>
</dbReference>
<evidence type="ECO:0000259" key="3">
    <source>
        <dbReference type="SMART" id="SM00822"/>
    </source>
</evidence>
<dbReference type="PRINTS" id="PR00081">
    <property type="entry name" value="GDHRDH"/>
</dbReference>
<comment type="similarity">
    <text evidence="1">Belongs to the short-chain dehydrogenases/reductases (SDR) family.</text>
</comment>
<organism evidence="4 5">
    <name type="scientific">Pseudonocardia petroleophila</name>
    <dbReference type="NCBI Taxonomy" id="37331"/>
    <lineage>
        <taxon>Bacteria</taxon>
        <taxon>Bacillati</taxon>
        <taxon>Actinomycetota</taxon>
        <taxon>Actinomycetes</taxon>
        <taxon>Pseudonocardiales</taxon>
        <taxon>Pseudonocardiaceae</taxon>
        <taxon>Pseudonocardia</taxon>
    </lineage>
</organism>
<dbReference type="KEGG" id="ppel:H6H00_19835"/>
<keyword evidence="5" id="KW-1185">Reference proteome</keyword>
<dbReference type="Proteomes" id="UP000515728">
    <property type="component" value="Chromosome"/>
</dbReference>
<dbReference type="FunFam" id="3.40.50.720:FF:000084">
    <property type="entry name" value="Short-chain dehydrogenase reductase"/>
    <property type="match status" value="1"/>
</dbReference>
<sequence length="274" mass="28141">MRYLITGAASGIGAAVARLAAERSGAAEESSFVLVDRNAERLDELAGELTAQGAHCLPVVADLADAESPSKVVAAAITEFGGLDVVVSNAGAAAIGGLEQLDLEGFERTFAVNTRATWLLAKAAHPALRESRGALVATASISAQFPTPPMGAYSASKAALLMLVRQMALEWGPDGIRCNCVSPGPTDTGLTRAAFGDTASDAARENRAYRTGMIPLRRIGDPTDVAEAVLFLAGPHARQITGVDLPVDGGISLAIMPIAGGVPGYRPEPRPVGT</sequence>
<protein>
    <submittedName>
        <fullName evidence="4">SDR family oxidoreductase</fullName>
    </submittedName>
</protein>
<accession>A0A7G7MCG5</accession>
<gene>
    <name evidence="4" type="ORF">H6H00_19835</name>
</gene>
<keyword evidence="2" id="KW-0560">Oxidoreductase</keyword>
<feature type="domain" description="Ketoreductase" evidence="3">
    <location>
        <begin position="1"/>
        <end position="188"/>
    </location>
</feature>
<dbReference type="GO" id="GO:0016491">
    <property type="term" value="F:oxidoreductase activity"/>
    <property type="evidence" value="ECO:0007669"/>
    <property type="project" value="UniProtKB-KW"/>
</dbReference>
<reference evidence="4 5" key="1">
    <citation type="submission" date="2020-08" db="EMBL/GenBank/DDBJ databases">
        <authorList>
            <person name="Mo P."/>
        </authorList>
    </citation>
    <scope>NUCLEOTIDE SEQUENCE [LARGE SCALE GENOMIC DNA]</scope>
    <source>
        <strain evidence="4 5">CGMCC 4.1532</strain>
    </source>
</reference>
<dbReference type="Gene3D" id="3.40.50.720">
    <property type="entry name" value="NAD(P)-binding Rossmann-like Domain"/>
    <property type="match status" value="1"/>
</dbReference>
<dbReference type="SMART" id="SM00822">
    <property type="entry name" value="PKS_KR"/>
    <property type="match status" value="1"/>
</dbReference>
<name>A0A7G7MCG5_9PSEU</name>
<dbReference type="SUPFAM" id="SSF51735">
    <property type="entry name" value="NAD(P)-binding Rossmann-fold domains"/>
    <property type="match status" value="1"/>
</dbReference>
<evidence type="ECO:0000313" key="4">
    <source>
        <dbReference type="EMBL" id="QNG50476.1"/>
    </source>
</evidence>
<dbReference type="InterPro" id="IPR036291">
    <property type="entry name" value="NAD(P)-bd_dom_sf"/>
</dbReference>